<accession>A0A2N0X9F6</accession>
<dbReference type="Proteomes" id="UP000233249">
    <property type="component" value="Unassembled WGS sequence"/>
</dbReference>
<gene>
    <name evidence="1" type="ORF">CXB45_02360</name>
</gene>
<protein>
    <submittedName>
        <fullName evidence="1">Uncharacterized protein</fullName>
    </submittedName>
</protein>
<dbReference type="AlphaFoldDB" id="A0A2N0X9F6"/>
<sequence length="136" mass="14846">MSLYPKITKARRKHLAAHPFDPAKNAIPCYDGAGMPSGFMTMPDMGEMQILAMRLGMEYLAIAHDEDAVEDWIHTTMGLAGSPDLNGIMLVNVLRGIAPIIAARQATDRDTAARALYESLAVEAWEKDFTDLPDAA</sequence>
<comment type="caution">
    <text evidence="1">The sequence shown here is derived from an EMBL/GenBank/DDBJ whole genome shotgun (WGS) entry which is preliminary data.</text>
</comment>
<evidence type="ECO:0000313" key="1">
    <source>
        <dbReference type="EMBL" id="PKF69340.1"/>
    </source>
</evidence>
<proteinExistence type="predicted"/>
<name>A0A2N0X9F6_9CORY</name>
<evidence type="ECO:0000313" key="2">
    <source>
        <dbReference type="Proteomes" id="UP000233249"/>
    </source>
</evidence>
<reference evidence="1 2" key="1">
    <citation type="submission" date="2017-12" db="EMBL/GenBank/DDBJ databases">
        <title>Corynebacterium mastitidis 16-1433 Genome.</title>
        <authorList>
            <person name="Gulvik C.A."/>
        </authorList>
    </citation>
    <scope>NUCLEOTIDE SEQUENCE [LARGE SCALE GENOMIC DNA]</scope>
    <source>
        <strain evidence="1 2">16-1433</strain>
    </source>
</reference>
<organism evidence="1 2">
    <name type="scientific">Corynebacterium mastitidis</name>
    <dbReference type="NCBI Taxonomy" id="161890"/>
    <lineage>
        <taxon>Bacteria</taxon>
        <taxon>Bacillati</taxon>
        <taxon>Actinomycetota</taxon>
        <taxon>Actinomycetes</taxon>
        <taxon>Mycobacteriales</taxon>
        <taxon>Corynebacteriaceae</taxon>
        <taxon>Corynebacterium</taxon>
    </lineage>
</organism>
<dbReference type="EMBL" id="PJAF01000004">
    <property type="protein sequence ID" value="PKF69340.1"/>
    <property type="molecule type" value="Genomic_DNA"/>
</dbReference>
<dbReference type="OrthoDB" id="4774011at2"/>
<dbReference type="RefSeq" id="WP_101173024.1">
    <property type="nucleotide sequence ID" value="NZ_PJAF01000004.1"/>
</dbReference>